<feature type="region of interest" description="Disordered" evidence="11">
    <location>
        <begin position="1"/>
        <end position="21"/>
    </location>
</feature>
<dbReference type="RefSeq" id="XP_044545667.1">
    <property type="nucleotide sequence ID" value="XM_044698636.1"/>
</dbReference>
<evidence type="ECO:0000256" key="8">
    <source>
        <dbReference type="HAMAP-Rule" id="MF_03166"/>
    </source>
</evidence>
<evidence type="ECO:0000256" key="3">
    <source>
        <dbReference type="ARBA" id="ARBA00022763"/>
    </source>
</evidence>
<dbReference type="GeneID" id="68101002"/>
<feature type="compositionally biased region" description="Polar residues" evidence="11">
    <location>
        <begin position="8"/>
        <end position="18"/>
    </location>
</feature>
<keyword evidence="6" id="KW-0862">Zinc</keyword>
<sequence length="400" mass="45058">MDAAKPNCNCNKPAQVSTVKKDGPNHGRLFATCTTRDCKYFEWLDGNKKMTPTSSSSSSNNFNFGLNSSSSGKVSSFSDQNDGSKSTIPKCQHNQDAMLLRVKKVRPNQGRLFWTCANSQSDKCSFFSWFSGKEEDFEHLIGVKPTTLTTKETSFEVTESEKKRKLKDETNQEDHSDDDTPEPSSVAVEEPQRKKMKETSADVVHYKEKPKQIFPKKEEIFSALNACSFDNVKVVILGQDPYPQWYAHGMSFSVKKGITTPKSLQNIYAELEQDENLTPRFTQPNHGYLMGWAQQGVLLLNAVLTVESGKSNEHKGIGWEQFTDAIINKLKEKKNIVYLLWGKDAQEKGSKIDRKNNLVIQTSHPSPFSANKGFLGSKCFSKCNEYLTNNGLTTINWNKL</sequence>
<feature type="domain" description="GRF-type" evidence="12">
    <location>
        <begin position="91"/>
        <end position="133"/>
    </location>
</feature>
<dbReference type="InterPro" id="IPR010666">
    <property type="entry name" value="Znf_GRF"/>
</dbReference>
<feature type="region of interest" description="Disordered" evidence="11">
    <location>
        <begin position="152"/>
        <end position="200"/>
    </location>
</feature>
<name>A0AA88GJU0_NAELO</name>
<evidence type="ECO:0000256" key="10">
    <source>
        <dbReference type="PROSITE-ProRule" id="PRU10072"/>
    </source>
</evidence>
<comment type="function">
    <text evidence="8">Excises uracil residues from the DNA which can arise as a result of misincorporation of dUMP residues by DNA polymerase or due to deamination of cytosine.</text>
</comment>
<evidence type="ECO:0000313" key="14">
    <source>
        <dbReference type="Proteomes" id="UP000816034"/>
    </source>
</evidence>
<dbReference type="HAMAP" id="MF_00148">
    <property type="entry name" value="UDG"/>
    <property type="match status" value="1"/>
</dbReference>
<comment type="subcellular location">
    <subcellularLocation>
        <location evidence="8">Mitochondrion</location>
    </subcellularLocation>
    <subcellularLocation>
        <location evidence="8">Nucleus</location>
    </subcellularLocation>
</comment>
<dbReference type="GO" id="GO:0005634">
    <property type="term" value="C:nucleus"/>
    <property type="evidence" value="ECO:0007669"/>
    <property type="project" value="UniProtKB-SubCell"/>
</dbReference>
<dbReference type="Pfam" id="PF03167">
    <property type="entry name" value="UDG"/>
    <property type="match status" value="1"/>
</dbReference>
<dbReference type="SMART" id="SM00987">
    <property type="entry name" value="UreE_C"/>
    <property type="match status" value="1"/>
</dbReference>
<dbReference type="NCBIfam" id="NF003588">
    <property type="entry name" value="PRK05254.1-1"/>
    <property type="match status" value="1"/>
</dbReference>
<keyword evidence="3 8" id="KW-0227">DNA damage</keyword>
<dbReference type="SUPFAM" id="SSF52141">
    <property type="entry name" value="Uracil-DNA glycosylase-like"/>
    <property type="match status" value="1"/>
</dbReference>
<dbReference type="InterPro" id="IPR036895">
    <property type="entry name" value="Uracil-DNA_glycosylase-like_sf"/>
</dbReference>
<evidence type="ECO:0000256" key="11">
    <source>
        <dbReference type="SAM" id="MobiDB-lite"/>
    </source>
</evidence>
<dbReference type="PROSITE" id="PS51999">
    <property type="entry name" value="ZF_GRF"/>
    <property type="match status" value="2"/>
</dbReference>
<dbReference type="PANTHER" id="PTHR11264">
    <property type="entry name" value="URACIL-DNA GLYCOSYLASE"/>
    <property type="match status" value="1"/>
</dbReference>
<proteinExistence type="inferred from homology"/>
<dbReference type="GO" id="GO:0008270">
    <property type="term" value="F:zinc ion binding"/>
    <property type="evidence" value="ECO:0007669"/>
    <property type="project" value="UniProtKB-KW"/>
</dbReference>
<protein>
    <recommendedName>
        <fullName evidence="8">Uracil-DNA glycosylase</fullName>
        <shortName evidence="8">UDG</shortName>
        <ecNumber evidence="8">3.2.2.27</ecNumber>
    </recommendedName>
</protein>
<feature type="domain" description="GRF-type" evidence="12">
    <location>
        <begin position="8"/>
        <end position="47"/>
    </location>
</feature>
<evidence type="ECO:0000256" key="4">
    <source>
        <dbReference type="ARBA" id="ARBA00022771"/>
    </source>
</evidence>
<evidence type="ECO:0000256" key="1">
    <source>
        <dbReference type="ARBA" id="ARBA00008184"/>
    </source>
</evidence>
<dbReference type="NCBIfam" id="NF003589">
    <property type="entry name" value="PRK05254.1-2"/>
    <property type="match status" value="1"/>
</dbReference>
<feature type="compositionally biased region" description="Basic and acidic residues" evidence="11">
    <location>
        <begin position="159"/>
        <end position="174"/>
    </location>
</feature>
<dbReference type="Pfam" id="PF06839">
    <property type="entry name" value="Zn_ribbon_GRF"/>
    <property type="match status" value="2"/>
</dbReference>
<evidence type="ECO:0000256" key="2">
    <source>
        <dbReference type="ARBA" id="ARBA00022723"/>
    </source>
</evidence>
<dbReference type="AlphaFoldDB" id="A0AA88GJU0"/>
<accession>A0AA88GJU0</accession>
<dbReference type="NCBIfam" id="NF003592">
    <property type="entry name" value="PRK05254.1-5"/>
    <property type="match status" value="1"/>
</dbReference>
<dbReference type="EC" id="3.2.2.27" evidence="8"/>
<reference evidence="13 14" key="1">
    <citation type="journal article" date="2018" name="BMC Genomics">
        <title>The genome of Naegleria lovaniensis, the basis for a comparative approach to unravel pathogenicity factors of the human pathogenic amoeba N. fowleri.</title>
        <authorList>
            <person name="Liechti N."/>
            <person name="Schurch N."/>
            <person name="Bruggmann R."/>
            <person name="Wittwer M."/>
        </authorList>
    </citation>
    <scope>NUCLEOTIDE SEQUENCE [LARGE SCALE GENOMIC DNA]</scope>
    <source>
        <strain evidence="13 14">ATCC 30569</strain>
    </source>
</reference>
<keyword evidence="2" id="KW-0479">Metal-binding</keyword>
<dbReference type="SMART" id="SM00986">
    <property type="entry name" value="UDG"/>
    <property type="match status" value="1"/>
</dbReference>
<keyword evidence="7 8" id="KW-0234">DNA repair</keyword>
<dbReference type="PROSITE" id="PS00130">
    <property type="entry name" value="U_DNA_GLYCOSYLASE"/>
    <property type="match status" value="1"/>
</dbReference>
<dbReference type="InterPro" id="IPR018085">
    <property type="entry name" value="Ura-DNA_Glyclase_AS"/>
</dbReference>
<dbReference type="GO" id="GO:0004844">
    <property type="term" value="F:uracil DNA N-glycosylase activity"/>
    <property type="evidence" value="ECO:0007669"/>
    <property type="project" value="UniProtKB-UniRule"/>
</dbReference>
<dbReference type="NCBIfam" id="TIGR00628">
    <property type="entry name" value="ung"/>
    <property type="match status" value="1"/>
</dbReference>
<evidence type="ECO:0000256" key="9">
    <source>
        <dbReference type="PROSITE-ProRule" id="PRU01343"/>
    </source>
</evidence>
<comment type="caution">
    <text evidence="13">The sequence shown here is derived from an EMBL/GenBank/DDBJ whole genome shotgun (WGS) entry which is preliminary data.</text>
</comment>
<evidence type="ECO:0000259" key="12">
    <source>
        <dbReference type="PROSITE" id="PS51999"/>
    </source>
</evidence>
<evidence type="ECO:0000256" key="6">
    <source>
        <dbReference type="ARBA" id="ARBA00022833"/>
    </source>
</evidence>
<dbReference type="Proteomes" id="UP000816034">
    <property type="component" value="Unassembled WGS sequence"/>
</dbReference>
<feature type="active site" description="Proton acceptor" evidence="8 10">
    <location>
        <position position="240"/>
    </location>
</feature>
<keyword evidence="5 8" id="KW-0378">Hydrolase</keyword>
<evidence type="ECO:0000256" key="7">
    <source>
        <dbReference type="ARBA" id="ARBA00023204"/>
    </source>
</evidence>
<dbReference type="GO" id="GO:0005739">
    <property type="term" value="C:mitochondrion"/>
    <property type="evidence" value="ECO:0007669"/>
    <property type="project" value="UniProtKB-SubCell"/>
</dbReference>
<evidence type="ECO:0000256" key="5">
    <source>
        <dbReference type="ARBA" id="ARBA00022801"/>
    </source>
</evidence>
<keyword evidence="8" id="KW-0539">Nucleus</keyword>
<dbReference type="GO" id="GO:0097510">
    <property type="term" value="P:base-excision repair, AP site formation via deaminated base removal"/>
    <property type="evidence" value="ECO:0007669"/>
    <property type="project" value="TreeGrafter"/>
</dbReference>
<keyword evidence="8" id="KW-0496">Mitochondrion</keyword>
<dbReference type="PANTHER" id="PTHR11264:SF0">
    <property type="entry name" value="URACIL-DNA GLYCOSYLASE"/>
    <property type="match status" value="1"/>
</dbReference>
<feature type="compositionally biased region" description="Basic and acidic residues" evidence="11">
    <location>
        <begin position="190"/>
        <end position="200"/>
    </location>
</feature>
<keyword evidence="4 9" id="KW-0863">Zinc-finger</keyword>
<dbReference type="InterPro" id="IPR005122">
    <property type="entry name" value="Uracil-DNA_glycosylase-like"/>
</dbReference>
<evidence type="ECO:0000313" key="13">
    <source>
        <dbReference type="EMBL" id="KAG2378405.1"/>
    </source>
</evidence>
<comment type="similarity">
    <text evidence="1 8">Belongs to the uracil-DNA glycosylase (UDG) superfamily. UNG family.</text>
</comment>
<comment type="catalytic activity">
    <reaction evidence="8">
        <text>Hydrolyzes single-stranded DNA or mismatched double-stranded DNA and polynucleotides, releasing free uracil.</text>
        <dbReference type="EC" id="3.2.2.27"/>
    </reaction>
</comment>
<keyword evidence="14" id="KW-1185">Reference proteome</keyword>
<gene>
    <name evidence="13" type="ORF">C9374_008548</name>
</gene>
<dbReference type="EMBL" id="PYSW02000034">
    <property type="protein sequence ID" value="KAG2378405.1"/>
    <property type="molecule type" value="Genomic_DNA"/>
</dbReference>
<dbReference type="InterPro" id="IPR002043">
    <property type="entry name" value="UDG_fam1"/>
</dbReference>
<organism evidence="13 14">
    <name type="scientific">Naegleria lovaniensis</name>
    <name type="common">Amoeba</name>
    <dbReference type="NCBI Taxonomy" id="51637"/>
    <lineage>
        <taxon>Eukaryota</taxon>
        <taxon>Discoba</taxon>
        <taxon>Heterolobosea</taxon>
        <taxon>Tetramitia</taxon>
        <taxon>Eutetramitia</taxon>
        <taxon>Vahlkampfiidae</taxon>
        <taxon>Naegleria</taxon>
    </lineage>
</organism>
<dbReference type="Gene3D" id="3.40.470.10">
    <property type="entry name" value="Uracil-DNA glycosylase-like domain"/>
    <property type="match status" value="1"/>
</dbReference>
<dbReference type="CDD" id="cd10027">
    <property type="entry name" value="UDG-F1-like"/>
    <property type="match status" value="1"/>
</dbReference>